<gene>
    <name evidence="2" type="ORF">WJ0W_000897</name>
</gene>
<name>A0ABN8TYA0_9BACL</name>
<protein>
    <recommendedName>
        <fullName evidence="1">HTH cro/C1-type domain-containing protein</fullName>
    </recommendedName>
</protein>
<organism evidence="2 3">
    <name type="scientific">Paenibacillus melissococcoides</name>
    <dbReference type="NCBI Taxonomy" id="2912268"/>
    <lineage>
        <taxon>Bacteria</taxon>
        <taxon>Bacillati</taxon>
        <taxon>Bacillota</taxon>
        <taxon>Bacilli</taxon>
        <taxon>Bacillales</taxon>
        <taxon>Paenibacillaceae</taxon>
        <taxon>Paenibacillus</taxon>
    </lineage>
</organism>
<dbReference type="Gene3D" id="1.10.260.40">
    <property type="entry name" value="lambda repressor-like DNA-binding domains"/>
    <property type="match status" value="1"/>
</dbReference>
<dbReference type="InterPro" id="IPR010982">
    <property type="entry name" value="Lambda_DNA-bd_dom_sf"/>
</dbReference>
<evidence type="ECO:0000313" key="3">
    <source>
        <dbReference type="Proteomes" id="UP001154322"/>
    </source>
</evidence>
<proteinExistence type="predicted"/>
<accession>A0ABN8TYA0</accession>
<dbReference type="Pfam" id="PF01381">
    <property type="entry name" value="HTH_3"/>
    <property type="match status" value="1"/>
</dbReference>
<dbReference type="SUPFAM" id="SSF47413">
    <property type="entry name" value="lambda repressor-like DNA-binding domains"/>
    <property type="match status" value="1"/>
</dbReference>
<dbReference type="RefSeq" id="WP_249724562.1">
    <property type="nucleotide sequence ID" value="NZ_AP031286.1"/>
</dbReference>
<dbReference type="CDD" id="cd00093">
    <property type="entry name" value="HTH_XRE"/>
    <property type="match status" value="1"/>
</dbReference>
<comment type="caution">
    <text evidence="2">The sequence shown here is derived from an EMBL/GenBank/DDBJ whole genome shotgun (WGS) entry which is preliminary data.</text>
</comment>
<sequence>MAMEKKDVCLEKRKKLLEEKRAKQKELELLHNIFHDEIRYVNSDIADALLEMEEKKREFNLMYSINKLNFKDIRENCQLTIDEVAAATGLHRRTIEKAEEDCGNVHVGVLMLLCDHYDISPNHISLGKG</sequence>
<evidence type="ECO:0000313" key="2">
    <source>
        <dbReference type="EMBL" id="CAH8243657.1"/>
    </source>
</evidence>
<dbReference type="SMART" id="SM00530">
    <property type="entry name" value="HTH_XRE"/>
    <property type="match status" value="1"/>
</dbReference>
<dbReference type="InterPro" id="IPR001387">
    <property type="entry name" value="Cro/C1-type_HTH"/>
</dbReference>
<dbReference type="EMBL" id="CALYLO010000001">
    <property type="protein sequence ID" value="CAH8243657.1"/>
    <property type="molecule type" value="Genomic_DNA"/>
</dbReference>
<dbReference type="PROSITE" id="PS50943">
    <property type="entry name" value="HTH_CROC1"/>
    <property type="match status" value="1"/>
</dbReference>
<evidence type="ECO:0000259" key="1">
    <source>
        <dbReference type="PROSITE" id="PS50943"/>
    </source>
</evidence>
<keyword evidence="3" id="KW-1185">Reference proteome</keyword>
<feature type="domain" description="HTH cro/C1-type" evidence="1">
    <location>
        <begin position="70"/>
        <end position="124"/>
    </location>
</feature>
<reference evidence="2" key="1">
    <citation type="submission" date="2022-06" db="EMBL/GenBank/DDBJ databases">
        <authorList>
            <person name="Dietemann V."/>
            <person name="Ory F."/>
            <person name="Dainat B."/>
            <person name="Oberhansli S."/>
        </authorList>
    </citation>
    <scope>NUCLEOTIDE SEQUENCE</scope>
    <source>
        <strain evidence="2">Ena-SAMPLE-TAB-26-04-2022-14:26:32:270-5432</strain>
    </source>
</reference>
<dbReference type="Proteomes" id="UP001154322">
    <property type="component" value="Unassembled WGS sequence"/>
</dbReference>